<dbReference type="PANTHER" id="PTHR37421">
    <property type="entry name" value="UPF0260 PROTEIN YCGN"/>
    <property type="match status" value="1"/>
</dbReference>
<gene>
    <name evidence="2" type="ORF">IMCC3135_10325</name>
</gene>
<organism evidence="2 3">
    <name type="scientific">Granulosicoccus antarcticus IMCC3135</name>
    <dbReference type="NCBI Taxonomy" id="1192854"/>
    <lineage>
        <taxon>Bacteria</taxon>
        <taxon>Pseudomonadati</taxon>
        <taxon>Pseudomonadota</taxon>
        <taxon>Gammaproteobacteria</taxon>
        <taxon>Chromatiales</taxon>
        <taxon>Granulosicoccaceae</taxon>
        <taxon>Granulosicoccus</taxon>
    </lineage>
</organism>
<dbReference type="RefSeq" id="WP_088917498.1">
    <property type="nucleotide sequence ID" value="NZ_CP018632.1"/>
</dbReference>
<proteinExistence type="inferred from homology"/>
<dbReference type="Pfam" id="PF03692">
    <property type="entry name" value="CxxCxxCC"/>
    <property type="match status" value="1"/>
</dbReference>
<evidence type="ECO:0000313" key="3">
    <source>
        <dbReference type="Proteomes" id="UP000250079"/>
    </source>
</evidence>
<dbReference type="AlphaFoldDB" id="A0A2Z2NLW3"/>
<dbReference type="EMBL" id="CP018632">
    <property type="protein sequence ID" value="ASJ72159.1"/>
    <property type="molecule type" value="Genomic_DNA"/>
</dbReference>
<dbReference type="NCBIfam" id="NF003501">
    <property type="entry name" value="PRK05170.1-5"/>
    <property type="match status" value="1"/>
</dbReference>
<dbReference type="PIRSF" id="PIRSF006173">
    <property type="entry name" value="UCP006173"/>
    <property type="match status" value="1"/>
</dbReference>
<accession>A0A2Z2NLW3</accession>
<dbReference type="InterPro" id="IPR005358">
    <property type="entry name" value="Puta_zinc/iron-chelating_dom"/>
</dbReference>
<dbReference type="NCBIfam" id="NF003507">
    <property type="entry name" value="PRK05170.2-5"/>
    <property type="match status" value="1"/>
</dbReference>
<evidence type="ECO:0000256" key="1">
    <source>
        <dbReference type="HAMAP-Rule" id="MF_00676"/>
    </source>
</evidence>
<evidence type="ECO:0000313" key="2">
    <source>
        <dbReference type="EMBL" id="ASJ72159.1"/>
    </source>
</evidence>
<name>A0A2Z2NLW3_9GAMM</name>
<keyword evidence="3" id="KW-1185">Reference proteome</keyword>
<protein>
    <recommendedName>
        <fullName evidence="1">UPF0260 protein IMCC3135_10325</fullName>
    </recommendedName>
</protein>
<comment type="similarity">
    <text evidence="1">Belongs to the UPF0260 family.</text>
</comment>
<dbReference type="InterPro" id="IPR008228">
    <property type="entry name" value="UCP006173"/>
</dbReference>
<dbReference type="HAMAP" id="MF_00676">
    <property type="entry name" value="UPF0260"/>
    <property type="match status" value="1"/>
</dbReference>
<sequence length="153" mass="17482">MSKGDRPFWEDLSLDDMSDEQWESLCDRCGRCCLQKLEDEDTEEVWFTRISCRQLNTQTGRCKDYAGRFQKVPDCLAVRPITAEKIRWLPVSCAYRKLAVGDPLESWHPLISGRSESVVEAGIGVAGQCVSENNIPVAEYFRYVVHWDEEGGD</sequence>
<reference evidence="2 3" key="1">
    <citation type="submission" date="2016-12" db="EMBL/GenBank/DDBJ databases">
        <authorList>
            <person name="Song W.-J."/>
            <person name="Kurnit D.M."/>
        </authorList>
    </citation>
    <scope>NUCLEOTIDE SEQUENCE [LARGE SCALE GENOMIC DNA]</scope>
    <source>
        <strain evidence="2 3">IMCC3135</strain>
    </source>
</reference>
<dbReference type="Proteomes" id="UP000250079">
    <property type="component" value="Chromosome"/>
</dbReference>
<dbReference type="KEGG" id="gai:IMCC3135_10325"/>
<dbReference type="OrthoDB" id="9786855at2"/>
<dbReference type="PANTHER" id="PTHR37421:SF1">
    <property type="entry name" value="UPF0260 PROTEIN YCGN"/>
    <property type="match status" value="1"/>
</dbReference>